<evidence type="ECO:0000256" key="2">
    <source>
        <dbReference type="ARBA" id="ARBA00010323"/>
    </source>
</evidence>
<evidence type="ECO:0000256" key="3">
    <source>
        <dbReference type="ARBA" id="ARBA00022475"/>
    </source>
</evidence>
<feature type="transmembrane region" description="Helical" evidence="8">
    <location>
        <begin position="310"/>
        <end position="332"/>
    </location>
</feature>
<dbReference type="InterPro" id="IPR028362">
    <property type="entry name" value="AlgI"/>
</dbReference>
<feature type="transmembrane region" description="Helical" evidence="8">
    <location>
        <begin position="146"/>
        <end position="166"/>
    </location>
</feature>
<evidence type="ECO:0000256" key="7">
    <source>
        <dbReference type="PIRNR" id="PIRNR016636"/>
    </source>
</evidence>
<evidence type="ECO:0000256" key="5">
    <source>
        <dbReference type="ARBA" id="ARBA00022989"/>
    </source>
</evidence>
<evidence type="ECO:0000256" key="1">
    <source>
        <dbReference type="ARBA" id="ARBA00004651"/>
    </source>
</evidence>
<dbReference type="RefSeq" id="WP_136433910.1">
    <property type="nucleotide sequence ID" value="NZ_JAAWMV010000004.1"/>
</dbReference>
<feature type="transmembrane region" description="Helical" evidence="8">
    <location>
        <begin position="396"/>
        <end position="421"/>
    </location>
</feature>
<feature type="transmembrane region" description="Helical" evidence="8">
    <location>
        <begin position="46"/>
        <end position="65"/>
    </location>
</feature>
<accession>A0A4S4G512</accession>
<feature type="transmembrane region" description="Helical" evidence="8">
    <location>
        <begin position="441"/>
        <end position="469"/>
    </location>
</feature>
<dbReference type="InterPro" id="IPR024194">
    <property type="entry name" value="Ac/AlaTfrase_AlgI/DltB"/>
</dbReference>
<keyword evidence="3 7" id="KW-1003">Cell membrane</keyword>
<dbReference type="InterPro" id="IPR004299">
    <property type="entry name" value="MBOAT_fam"/>
</dbReference>
<sequence>MVFSSLTFLCVFLPVVFLLALAIRNIRWQNVMLMVASLLFYAYGEPAYVVLMIVISVMSYVFGRAIGATEVPSRRKLYAGIAILVALACLGIFKYGEWFTGMLGQLIDESMAIAGIALPVGISFYTFQAISYIIDVYRRDVPPQRNLLHVVLYISFFPQLIAGPIIRYHDVDQQLAHRTITWEGVSVGLKRFIVGLAKKVLIADVLAVAVDAIFGAELGDVTAPAAWLAAFAYLLQIYFDFSAYSDMAIGIARMFGFTYLENFNYPFTATSIQEFWRKWHISLSTWFKEYLYIPLGGNRKGRPHTVFNKFMIFFCCGLWHGAAWTFVVWGLIHGFFLLLEEYLPIRKLPKPVGWVYAMLVVMLAFVLFRADTFEQGLHFLSQMFIGWRPLTSEAQVLLMGQLTPLFLFTLVLGAVGSFPWLPKLKERLATLSVPAQRRADALASVACLGLLVLCLVTLAGGAYSPFIYFRF</sequence>
<comment type="subcellular location">
    <subcellularLocation>
        <location evidence="1">Cell membrane</location>
        <topology evidence="1">Multi-pass membrane protein</topology>
    </subcellularLocation>
</comment>
<keyword evidence="7" id="KW-0012">Acyltransferase</keyword>
<keyword evidence="4 8" id="KW-0812">Transmembrane</keyword>
<evidence type="ECO:0000256" key="4">
    <source>
        <dbReference type="ARBA" id="ARBA00022692"/>
    </source>
</evidence>
<dbReference type="PANTHER" id="PTHR13285">
    <property type="entry name" value="ACYLTRANSFERASE"/>
    <property type="match status" value="1"/>
</dbReference>
<comment type="similarity">
    <text evidence="2 7">Belongs to the membrane-bound acyltransferase family.</text>
</comment>
<keyword evidence="5 8" id="KW-1133">Transmembrane helix</keyword>
<dbReference type="AlphaFoldDB" id="A0A4S4G512"/>
<protein>
    <submittedName>
        <fullName evidence="9">MBOAT family protein</fullName>
    </submittedName>
</protein>
<feature type="transmembrane region" description="Helical" evidence="8">
    <location>
        <begin position="111"/>
        <end position="134"/>
    </location>
</feature>
<organism evidence="9 10">
    <name type="scientific">Adlercreutzia caecimuris</name>
    <dbReference type="NCBI Taxonomy" id="671266"/>
    <lineage>
        <taxon>Bacteria</taxon>
        <taxon>Bacillati</taxon>
        <taxon>Actinomycetota</taxon>
        <taxon>Coriobacteriia</taxon>
        <taxon>Eggerthellales</taxon>
        <taxon>Eggerthellaceae</taxon>
        <taxon>Adlercreutzia</taxon>
    </lineage>
</organism>
<dbReference type="GO" id="GO:0016746">
    <property type="term" value="F:acyltransferase activity"/>
    <property type="evidence" value="ECO:0007669"/>
    <property type="project" value="UniProtKB-KW"/>
</dbReference>
<dbReference type="Pfam" id="PF03062">
    <property type="entry name" value="MBOAT"/>
    <property type="match status" value="1"/>
</dbReference>
<dbReference type="InterPro" id="IPR051085">
    <property type="entry name" value="MB_O-acyltransferase"/>
</dbReference>
<evidence type="ECO:0000256" key="6">
    <source>
        <dbReference type="ARBA" id="ARBA00023136"/>
    </source>
</evidence>
<feature type="transmembrane region" description="Helical" evidence="8">
    <location>
        <begin position="77"/>
        <end position="96"/>
    </location>
</feature>
<proteinExistence type="inferred from homology"/>
<dbReference type="PIRSF" id="PIRSF500217">
    <property type="entry name" value="AlgI"/>
    <property type="match status" value="1"/>
</dbReference>
<evidence type="ECO:0000313" key="10">
    <source>
        <dbReference type="Proteomes" id="UP000308978"/>
    </source>
</evidence>
<comment type="caution">
    <text evidence="9">The sequence shown here is derived from an EMBL/GenBank/DDBJ whole genome shotgun (WGS) entry which is preliminary data.</text>
</comment>
<keyword evidence="7" id="KW-0808">Transferase</keyword>
<evidence type="ECO:0000256" key="8">
    <source>
        <dbReference type="SAM" id="Phobius"/>
    </source>
</evidence>
<feature type="transmembrane region" description="Helical" evidence="8">
    <location>
        <begin position="352"/>
        <end position="370"/>
    </location>
</feature>
<dbReference type="GO" id="GO:0005886">
    <property type="term" value="C:plasma membrane"/>
    <property type="evidence" value="ECO:0007669"/>
    <property type="project" value="UniProtKB-SubCell"/>
</dbReference>
<dbReference type="GO" id="GO:0042121">
    <property type="term" value="P:alginic acid biosynthetic process"/>
    <property type="evidence" value="ECO:0007669"/>
    <property type="project" value="InterPro"/>
</dbReference>
<keyword evidence="6 7" id="KW-0472">Membrane</keyword>
<dbReference type="PIRSF" id="PIRSF016636">
    <property type="entry name" value="AlgI_DltB"/>
    <property type="match status" value="1"/>
</dbReference>
<gene>
    <name evidence="9" type="ORF">E5986_05010</name>
</gene>
<name>A0A4S4G512_9ACTN</name>
<reference evidence="9 10" key="1">
    <citation type="submission" date="2019-04" db="EMBL/GenBank/DDBJ databases">
        <title>Microbes associate with the intestines of laboratory mice.</title>
        <authorList>
            <person name="Navarre W."/>
            <person name="Wong E."/>
            <person name="Huang K.C."/>
            <person name="Tropini C."/>
            <person name="Ng K."/>
            <person name="Yu B."/>
        </authorList>
    </citation>
    <scope>NUCLEOTIDE SEQUENCE [LARGE SCALE GENOMIC DNA]</scope>
    <source>
        <strain evidence="9 10">NM80_B27</strain>
    </source>
</reference>
<dbReference type="PANTHER" id="PTHR13285:SF18">
    <property type="entry name" value="PROTEIN-CYSTEINE N-PALMITOYLTRANSFERASE RASP"/>
    <property type="match status" value="1"/>
</dbReference>
<dbReference type="Proteomes" id="UP000308978">
    <property type="component" value="Unassembled WGS sequence"/>
</dbReference>
<evidence type="ECO:0000313" key="9">
    <source>
        <dbReference type="EMBL" id="THG37722.1"/>
    </source>
</evidence>
<dbReference type="EMBL" id="SSTJ01000004">
    <property type="protein sequence ID" value="THG37722.1"/>
    <property type="molecule type" value="Genomic_DNA"/>
</dbReference>